<dbReference type="EMBL" id="JAGFBS010000018">
    <property type="protein sequence ID" value="KAG6374321.1"/>
    <property type="molecule type" value="Genomic_DNA"/>
</dbReference>
<accession>A0A8I2YLX3</accession>
<dbReference type="OrthoDB" id="3250441at2759"/>
<proteinExistence type="predicted"/>
<organism evidence="1 2">
    <name type="scientific">Boletus reticuloceps</name>
    <dbReference type="NCBI Taxonomy" id="495285"/>
    <lineage>
        <taxon>Eukaryota</taxon>
        <taxon>Fungi</taxon>
        <taxon>Dikarya</taxon>
        <taxon>Basidiomycota</taxon>
        <taxon>Agaricomycotina</taxon>
        <taxon>Agaricomycetes</taxon>
        <taxon>Agaricomycetidae</taxon>
        <taxon>Boletales</taxon>
        <taxon>Boletineae</taxon>
        <taxon>Boletaceae</taxon>
        <taxon>Boletoideae</taxon>
        <taxon>Boletus</taxon>
    </lineage>
</organism>
<dbReference type="Proteomes" id="UP000683000">
    <property type="component" value="Unassembled WGS sequence"/>
</dbReference>
<reference evidence="1" key="1">
    <citation type="submission" date="2021-03" db="EMBL/GenBank/DDBJ databases">
        <title>Evolutionary innovations through gain and loss of genes in the ectomycorrhizal Boletales.</title>
        <authorList>
            <person name="Wu G."/>
            <person name="Miyauchi S."/>
            <person name="Morin E."/>
            <person name="Yang Z.-L."/>
            <person name="Xu J."/>
            <person name="Martin F.M."/>
        </authorList>
    </citation>
    <scope>NUCLEOTIDE SEQUENCE</scope>
    <source>
        <strain evidence="1">BR01</strain>
    </source>
</reference>
<keyword evidence="2" id="KW-1185">Reference proteome</keyword>
<comment type="caution">
    <text evidence="1">The sequence shown here is derived from an EMBL/GenBank/DDBJ whole genome shotgun (WGS) entry which is preliminary data.</text>
</comment>
<evidence type="ECO:0000313" key="2">
    <source>
        <dbReference type="Proteomes" id="UP000683000"/>
    </source>
</evidence>
<gene>
    <name evidence="1" type="ORF">JVT61DRAFT_4348</name>
</gene>
<protein>
    <submittedName>
        <fullName evidence="1">Uncharacterized protein</fullName>
    </submittedName>
</protein>
<evidence type="ECO:0000313" key="1">
    <source>
        <dbReference type="EMBL" id="KAG6374321.1"/>
    </source>
</evidence>
<dbReference type="AlphaFoldDB" id="A0A8I2YLX3"/>
<name>A0A8I2YLX3_9AGAM</name>
<sequence length="187" mass="20747">MSSTGTSWPVVGSLVEALLGWGVNLTDDAHPSEPLLSVSSNAFVQENRAIYLHIECRNELGLGGIPDFQGPLALLKHIAEPEYAAIRNNTCCPCIHVFIAGPYISFGGSILTDRYSYQPFTNYIYLGGLPLTNHLYNTTRIFDVFQNALHKIRVKYMDCSVLRQARTAHVFSHILPICPTHPSPTLF</sequence>